<proteinExistence type="predicted"/>
<reference evidence="2" key="1">
    <citation type="journal article" date="2019" name="Int. J. Syst. Evol. Microbiol.">
        <title>The Global Catalogue of Microorganisms (GCM) 10K type strain sequencing project: providing services to taxonomists for standard genome sequencing and annotation.</title>
        <authorList>
            <consortium name="The Broad Institute Genomics Platform"/>
            <consortium name="The Broad Institute Genome Sequencing Center for Infectious Disease"/>
            <person name="Wu L."/>
            <person name="Ma J."/>
        </authorList>
    </citation>
    <scope>NUCLEOTIDE SEQUENCE [LARGE SCALE GENOMIC DNA]</scope>
    <source>
        <strain evidence="2">JCM 1407</strain>
    </source>
</reference>
<comment type="caution">
    <text evidence="1">The sequence shown here is derived from an EMBL/GenBank/DDBJ whole genome shotgun (WGS) entry which is preliminary data.</text>
</comment>
<dbReference type="EMBL" id="BAAACG010000019">
    <property type="protein sequence ID" value="GAA0747567.1"/>
    <property type="molecule type" value="Genomic_DNA"/>
</dbReference>
<accession>A0ABP3V5R1</accession>
<organism evidence="1 2">
    <name type="scientific">Clostridium oceanicum</name>
    <dbReference type="NCBI Taxonomy" id="1543"/>
    <lineage>
        <taxon>Bacteria</taxon>
        <taxon>Bacillati</taxon>
        <taxon>Bacillota</taxon>
        <taxon>Clostridia</taxon>
        <taxon>Eubacteriales</taxon>
        <taxon>Clostridiaceae</taxon>
        <taxon>Clostridium</taxon>
    </lineage>
</organism>
<name>A0ABP3V5R1_9CLOT</name>
<dbReference type="RefSeq" id="WP_343764167.1">
    <property type="nucleotide sequence ID" value="NZ_BAAACG010000019.1"/>
</dbReference>
<dbReference type="Proteomes" id="UP001501510">
    <property type="component" value="Unassembled WGS sequence"/>
</dbReference>
<evidence type="ECO:0000313" key="1">
    <source>
        <dbReference type="EMBL" id="GAA0747567.1"/>
    </source>
</evidence>
<gene>
    <name evidence="1" type="ORF">GCM10008906_36820</name>
</gene>
<keyword evidence="2" id="KW-1185">Reference proteome</keyword>
<sequence>MILIFFRQFIENLQNQKYSNCGSIQIVALSEIFKRIKGFKSKIDFKINNSKAVVDLIMN</sequence>
<evidence type="ECO:0000313" key="2">
    <source>
        <dbReference type="Proteomes" id="UP001501510"/>
    </source>
</evidence>
<protein>
    <submittedName>
        <fullName evidence="1">Uncharacterized protein</fullName>
    </submittedName>
</protein>